<organism evidence="2 3">
    <name type="scientific">Flavobacterium anhuiense</name>
    <dbReference type="NCBI Taxonomy" id="459526"/>
    <lineage>
        <taxon>Bacteria</taxon>
        <taxon>Pseudomonadati</taxon>
        <taxon>Bacteroidota</taxon>
        <taxon>Flavobacteriia</taxon>
        <taxon>Flavobacteriales</taxon>
        <taxon>Flavobacteriaceae</taxon>
        <taxon>Flavobacterium</taxon>
    </lineage>
</organism>
<dbReference type="AlphaFoldDB" id="A0A444W1D5"/>
<evidence type="ECO:0000313" key="3">
    <source>
        <dbReference type="Proteomes" id="UP000290433"/>
    </source>
</evidence>
<keyword evidence="1" id="KW-0732">Signal</keyword>
<dbReference type="RefSeq" id="WP_129746324.1">
    <property type="nucleotide sequence ID" value="NZ_JUIV01000003.1"/>
</dbReference>
<reference evidence="2 3" key="1">
    <citation type="submission" date="2014-12" db="EMBL/GenBank/DDBJ databases">
        <title>Genome sequence of Flavobacterium anhuiense RCM74.</title>
        <authorList>
            <person name="Kim J.F."/>
            <person name="Song J.Y."/>
            <person name="Kwak M.-J."/>
            <person name="Lee S.-W."/>
        </authorList>
    </citation>
    <scope>NUCLEOTIDE SEQUENCE [LARGE SCALE GENOMIC DNA]</scope>
    <source>
        <strain evidence="2 3">RCM74</strain>
    </source>
</reference>
<dbReference type="EMBL" id="JUIV01000003">
    <property type="protein sequence ID" value="RYJ39623.1"/>
    <property type="molecule type" value="Genomic_DNA"/>
</dbReference>
<evidence type="ECO:0008006" key="4">
    <source>
        <dbReference type="Google" id="ProtNLM"/>
    </source>
</evidence>
<evidence type="ECO:0000313" key="2">
    <source>
        <dbReference type="EMBL" id="RYJ39623.1"/>
    </source>
</evidence>
<accession>A0A444W1D5</accession>
<feature type="chain" id="PRO_5019431647" description="Periplasmic chaperone for outer membrane proteins Skp" evidence="1">
    <location>
        <begin position="19"/>
        <end position="159"/>
    </location>
</feature>
<evidence type="ECO:0000256" key="1">
    <source>
        <dbReference type="SAM" id="SignalP"/>
    </source>
</evidence>
<name>A0A444W1D5_9FLAO</name>
<proteinExistence type="predicted"/>
<feature type="signal peptide" evidence="1">
    <location>
        <begin position="1"/>
        <end position="18"/>
    </location>
</feature>
<dbReference type="Proteomes" id="UP000290433">
    <property type="component" value="Unassembled WGS sequence"/>
</dbReference>
<comment type="caution">
    <text evidence="2">The sequence shown here is derived from an EMBL/GenBank/DDBJ whole genome shotgun (WGS) entry which is preliminary data.</text>
</comment>
<dbReference type="OrthoDB" id="660497at2"/>
<sequence>MKKILFILSLAFGLSAAAQTSVDEINLIQDLYGKSKADVVNEYLSLSDTQAAAFKPIYDKYETERKALSQQKILILEDYGKNYATLSDAKATELTSKNLKYNQDSEKLLAKTHSKLVKAIGGINAAKFVQLEQYLQVTIRAEIQDVIPFIGELDKTKKN</sequence>
<gene>
    <name evidence="2" type="ORF">NU08_1292</name>
</gene>
<protein>
    <recommendedName>
        <fullName evidence="4">Periplasmic chaperone for outer membrane proteins Skp</fullName>
    </recommendedName>
</protein>